<dbReference type="CDD" id="cd08249">
    <property type="entry name" value="enoyl_reductase_like"/>
    <property type="match status" value="1"/>
</dbReference>
<keyword evidence="5" id="KW-1185">Reference proteome</keyword>
<dbReference type="EMBL" id="JOWA01000094">
    <property type="protein sequence ID" value="KEZ43370.1"/>
    <property type="molecule type" value="Genomic_DNA"/>
</dbReference>
<evidence type="ECO:0000313" key="4">
    <source>
        <dbReference type="EMBL" id="KEZ43370.1"/>
    </source>
</evidence>
<dbReference type="InterPro" id="IPR036291">
    <property type="entry name" value="NAD(P)-bd_dom_sf"/>
</dbReference>
<sequence>MKEALVSKGPSVQIVDSPVPEPNDDQVLIKVVISASNPKDWKLPELRNQTTNSGDDFAGIVEKVGANVFEFKPGDRVAALHEITAAAGTYAEYSLASQHTTFHIPKETTFEEAAGIPLASMTAAVALYQHLALPQPWALPPPNNNVREVPLVIYGASSAVGFYALQLALRSNIHPILAVAGRATDHVKQMIDPAKGDVVVDYRAGESAVIAALREALDGKSPLRYAFDAVSEGDSASTIAQLFRDSGDGKEAKFTSVAPGNKDGVPEYVEQTMTFVGSVHRTPEAKDLAYVYFRYIARGLQEGWFRGQRTEVVPGGLNGIQTGLENLNGGKASAVKYIYRIAETVGIEQ</sequence>
<dbReference type="HOGENOM" id="CLU_026673_16_0_1"/>
<reference evidence="4 5" key="1">
    <citation type="journal article" date="2014" name="Genome Announc.">
        <title>Draft genome sequence of the pathogenic fungus Scedosporium apiospermum.</title>
        <authorList>
            <person name="Vandeputte P."/>
            <person name="Ghamrawi S."/>
            <person name="Rechenmann M."/>
            <person name="Iltis A."/>
            <person name="Giraud S."/>
            <person name="Fleury M."/>
            <person name="Thornton C."/>
            <person name="Delhaes L."/>
            <person name="Meyer W."/>
            <person name="Papon N."/>
            <person name="Bouchara J.P."/>
        </authorList>
    </citation>
    <scope>NUCLEOTIDE SEQUENCE [LARGE SCALE GENOMIC DNA]</scope>
    <source>
        <strain evidence="4 5">IHEM 14462</strain>
    </source>
</reference>
<dbReference type="RefSeq" id="XP_016643169.1">
    <property type="nucleotide sequence ID" value="XM_016787290.1"/>
</dbReference>
<protein>
    <recommendedName>
        <fullName evidence="3">Enoyl reductase (ER) domain-containing protein</fullName>
    </recommendedName>
</protein>
<dbReference type="OMA" id="GWFKPHP"/>
<dbReference type="Proteomes" id="UP000028545">
    <property type="component" value="Unassembled WGS sequence"/>
</dbReference>
<dbReference type="InterPro" id="IPR020843">
    <property type="entry name" value="ER"/>
</dbReference>
<dbReference type="SUPFAM" id="SSF50129">
    <property type="entry name" value="GroES-like"/>
    <property type="match status" value="1"/>
</dbReference>
<dbReference type="InterPro" id="IPR047122">
    <property type="entry name" value="Trans-enoyl_RdTase-like"/>
</dbReference>
<keyword evidence="2" id="KW-0560">Oxidoreductase</keyword>
<evidence type="ECO:0000256" key="1">
    <source>
        <dbReference type="ARBA" id="ARBA00008072"/>
    </source>
</evidence>
<proteinExistence type="inferred from homology"/>
<dbReference type="PANTHER" id="PTHR45348">
    <property type="entry name" value="HYPOTHETICAL OXIDOREDUCTASE (EUROFUNG)"/>
    <property type="match status" value="1"/>
</dbReference>
<feature type="domain" description="Enoyl reductase (ER)" evidence="3">
    <location>
        <begin position="9"/>
        <end position="282"/>
    </location>
</feature>
<dbReference type="Pfam" id="PF08240">
    <property type="entry name" value="ADH_N"/>
    <property type="match status" value="1"/>
</dbReference>
<dbReference type="Gene3D" id="3.40.50.720">
    <property type="entry name" value="NAD(P)-binding Rossmann-like Domain"/>
    <property type="match status" value="1"/>
</dbReference>
<evidence type="ECO:0000313" key="5">
    <source>
        <dbReference type="Proteomes" id="UP000028545"/>
    </source>
</evidence>
<evidence type="ECO:0000259" key="3">
    <source>
        <dbReference type="SMART" id="SM00829"/>
    </source>
</evidence>
<dbReference type="Gene3D" id="3.90.180.10">
    <property type="entry name" value="Medium-chain alcohol dehydrogenases, catalytic domain"/>
    <property type="match status" value="1"/>
</dbReference>
<dbReference type="AlphaFoldDB" id="A0A084G7Q8"/>
<dbReference type="PANTHER" id="PTHR45348:SF5">
    <property type="entry name" value="OXIDOREDUCTASE, PUTATIVE (AFU_ORTHOLOGUE AFUA_8G01420)-RELATED"/>
    <property type="match status" value="1"/>
</dbReference>
<organism evidence="4 5">
    <name type="scientific">Pseudallescheria apiosperma</name>
    <name type="common">Scedosporium apiospermum</name>
    <dbReference type="NCBI Taxonomy" id="563466"/>
    <lineage>
        <taxon>Eukaryota</taxon>
        <taxon>Fungi</taxon>
        <taxon>Dikarya</taxon>
        <taxon>Ascomycota</taxon>
        <taxon>Pezizomycotina</taxon>
        <taxon>Sordariomycetes</taxon>
        <taxon>Hypocreomycetidae</taxon>
        <taxon>Microascales</taxon>
        <taxon>Microascaceae</taxon>
        <taxon>Scedosporium</taxon>
    </lineage>
</organism>
<dbReference type="InterPro" id="IPR013154">
    <property type="entry name" value="ADH-like_N"/>
</dbReference>
<dbReference type="OrthoDB" id="3233595at2759"/>
<gene>
    <name evidence="4" type="ORF">SAPIO_CDS4833</name>
</gene>
<accession>A0A084G7Q8</accession>
<dbReference type="GeneID" id="27723905"/>
<dbReference type="InterPro" id="IPR011032">
    <property type="entry name" value="GroES-like_sf"/>
</dbReference>
<dbReference type="SUPFAM" id="SSF51735">
    <property type="entry name" value="NAD(P)-binding Rossmann-fold domains"/>
    <property type="match status" value="1"/>
</dbReference>
<dbReference type="SMART" id="SM00829">
    <property type="entry name" value="PKS_ER"/>
    <property type="match status" value="1"/>
</dbReference>
<dbReference type="GO" id="GO:0016651">
    <property type="term" value="F:oxidoreductase activity, acting on NAD(P)H"/>
    <property type="evidence" value="ECO:0007669"/>
    <property type="project" value="InterPro"/>
</dbReference>
<dbReference type="KEGG" id="sapo:SAPIO_CDS4833"/>
<dbReference type="VEuPathDB" id="FungiDB:SAPIO_CDS4833"/>
<comment type="caution">
    <text evidence="4">The sequence shown here is derived from an EMBL/GenBank/DDBJ whole genome shotgun (WGS) entry which is preliminary data.</text>
</comment>
<evidence type="ECO:0000256" key="2">
    <source>
        <dbReference type="ARBA" id="ARBA00023002"/>
    </source>
</evidence>
<name>A0A084G7Q8_PSEDA</name>
<comment type="similarity">
    <text evidence="1">Belongs to the zinc-containing alcohol dehydrogenase family.</text>
</comment>